<dbReference type="Gene3D" id="3.40.190.10">
    <property type="entry name" value="Periplasmic binding protein-like II"/>
    <property type="match status" value="1"/>
</dbReference>
<dbReference type="InterPro" id="IPR000914">
    <property type="entry name" value="SBP_5_dom"/>
</dbReference>
<dbReference type="GO" id="GO:0015833">
    <property type="term" value="P:peptide transport"/>
    <property type="evidence" value="ECO:0007669"/>
    <property type="project" value="TreeGrafter"/>
</dbReference>
<dbReference type="EMBL" id="APML01000028">
    <property type="protein sequence ID" value="ENH96869.1"/>
    <property type="molecule type" value="Genomic_DNA"/>
</dbReference>
<dbReference type="PANTHER" id="PTHR30290:SF62">
    <property type="entry name" value="OLIGOPEPTIDE ABC TRANSPORTER, PERIPLASMIC OLIGOPEPTIDE-BINDING PROTEIN"/>
    <property type="match status" value="1"/>
</dbReference>
<dbReference type="RefSeq" id="WP_003468238.1">
    <property type="nucleotide sequence ID" value="NZ_APML01000028.1"/>
</dbReference>
<proteinExistence type="predicted"/>
<dbReference type="Proteomes" id="UP000012283">
    <property type="component" value="Unassembled WGS sequence"/>
</dbReference>
<dbReference type="Gene3D" id="3.10.105.10">
    <property type="entry name" value="Dipeptide-binding Protein, Domain 3"/>
    <property type="match status" value="1"/>
</dbReference>
<sequence>MNEDSTEYTIYLREGMRWSDGVPFNADDIMFYWEHMLTKETFGKSIYDAYYSVDPETGERHLAEVTKIDDYTVKVTHAFPSPDFLKRVAIDNKWFFAPEHFHKTILPEFVGDEKAAEIASEWGYSDVGSFLKATGYYYWTNEEIPTLRPWVASNDPHSEEFVMKRNPYYWKVDSEGNQLPYLDELVATKIQDPSHATLGMLGGDYNIAGFATQDYTVLKENEEKSDYRVLLWPTVNLTSAAIVLNQTAQEENIRNAIQDIRFREALSVAVDRNEVTEIYTNGMAEPIQASVPEGLTGYQEGWKDQWATYDPERANQLLDEMGLTEMNNEGFRLFEDGSVVTLTITSQNQETADFLELIKNYYEQVGVKVNLKTVDPGTYSDRLYNNDITATTAVPSVVDVALRPDVLVPLRLGQVWHSGYGQYRETDGELGTQPEGDIAKLVENWDKLRASATEEEASQWSDEIYKLHKENQWLLGYAGPTPHIIVASNSLRNVPEERFYADEFRELGHGHPAQFFIKE</sequence>
<gene>
    <name evidence="2" type="ORF">J416_08474</name>
</gene>
<organism evidence="2 3">
    <name type="scientific">Gracilibacillus halophilus YIM-C55.5</name>
    <dbReference type="NCBI Taxonomy" id="1308866"/>
    <lineage>
        <taxon>Bacteria</taxon>
        <taxon>Bacillati</taxon>
        <taxon>Bacillota</taxon>
        <taxon>Bacilli</taxon>
        <taxon>Bacillales</taxon>
        <taxon>Bacillaceae</taxon>
        <taxon>Gracilibacillus</taxon>
    </lineage>
</organism>
<dbReference type="PANTHER" id="PTHR30290">
    <property type="entry name" value="PERIPLASMIC BINDING COMPONENT OF ABC TRANSPORTER"/>
    <property type="match status" value="1"/>
</dbReference>
<dbReference type="STRING" id="1308866.J416_08474"/>
<comment type="caution">
    <text evidence="2">The sequence shown here is derived from an EMBL/GenBank/DDBJ whole genome shotgun (WGS) entry which is preliminary data.</text>
</comment>
<reference evidence="2 3" key="1">
    <citation type="submission" date="2013-03" db="EMBL/GenBank/DDBJ databases">
        <title>Draft genome sequence of Gracibacillus halophilus YIM-C55.5, a moderately halophilic and thermophilic organism from the Xiaochaidamu salt lake.</title>
        <authorList>
            <person name="Sugumar T."/>
            <person name="Polireddy D.R."/>
            <person name="Antony A."/>
            <person name="Madhava Y.R."/>
            <person name="Sivakumar N."/>
        </authorList>
    </citation>
    <scope>NUCLEOTIDE SEQUENCE [LARGE SCALE GENOMIC DNA]</scope>
    <source>
        <strain evidence="2 3">YIM-C55.5</strain>
    </source>
</reference>
<evidence type="ECO:0000313" key="3">
    <source>
        <dbReference type="Proteomes" id="UP000012283"/>
    </source>
</evidence>
<keyword evidence="3" id="KW-1185">Reference proteome</keyword>
<dbReference type="AlphaFoldDB" id="N4WC96"/>
<dbReference type="GO" id="GO:1904680">
    <property type="term" value="F:peptide transmembrane transporter activity"/>
    <property type="evidence" value="ECO:0007669"/>
    <property type="project" value="TreeGrafter"/>
</dbReference>
<dbReference type="InterPro" id="IPR039424">
    <property type="entry name" value="SBP_5"/>
</dbReference>
<dbReference type="eggNOG" id="COG0747">
    <property type="taxonomic scope" value="Bacteria"/>
</dbReference>
<dbReference type="SUPFAM" id="SSF53850">
    <property type="entry name" value="Periplasmic binding protein-like II"/>
    <property type="match status" value="1"/>
</dbReference>
<dbReference type="PATRIC" id="fig|1308866.3.peg.1717"/>
<evidence type="ECO:0000259" key="1">
    <source>
        <dbReference type="Pfam" id="PF00496"/>
    </source>
</evidence>
<accession>N4WC96</accession>
<feature type="domain" description="Solute-binding protein family 5" evidence="1">
    <location>
        <begin position="2"/>
        <end position="389"/>
    </location>
</feature>
<name>N4WC96_9BACI</name>
<evidence type="ECO:0000313" key="2">
    <source>
        <dbReference type="EMBL" id="ENH96869.1"/>
    </source>
</evidence>
<protein>
    <submittedName>
        <fullName evidence="2">Family 5 extracellular solute-binding protein</fullName>
    </submittedName>
</protein>
<dbReference type="Pfam" id="PF00496">
    <property type="entry name" value="SBP_bac_5"/>
    <property type="match status" value="1"/>
</dbReference>
<dbReference type="CDD" id="cd08500">
    <property type="entry name" value="PBP2_NikA_DppA_OppA_like_4"/>
    <property type="match status" value="1"/>
</dbReference>